<dbReference type="PROSITE" id="PS50109">
    <property type="entry name" value="HIS_KIN"/>
    <property type="match status" value="1"/>
</dbReference>
<evidence type="ECO:0000256" key="9">
    <source>
        <dbReference type="ARBA" id="ARBA00022777"/>
    </source>
</evidence>
<dbReference type="PRINTS" id="PR00344">
    <property type="entry name" value="BCTRLSENSOR"/>
</dbReference>
<keyword evidence="14" id="KW-0175">Coiled coil</keyword>
<dbReference type="PANTHER" id="PTHR45528:SF1">
    <property type="entry name" value="SENSOR HISTIDINE KINASE CPXA"/>
    <property type="match status" value="1"/>
</dbReference>
<keyword evidence="10 18" id="KW-0067">ATP-binding</keyword>
<evidence type="ECO:0000256" key="6">
    <source>
        <dbReference type="ARBA" id="ARBA00022679"/>
    </source>
</evidence>
<keyword evidence="12" id="KW-0902">Two-component regulatory system</keyword>
<dbReference type="InterPro" id="IPR004358">
    <property type="entry name" value="Sig_transdc_His_kin-like_C"/>
</dbReference>
<dbReference type="InterPro" id="IPR003660">
    <property type="entry name" value="HAMP_dom"/>
</dbReference>
<dbReference type="SMART" id="SM00387">
    <property type="entry name" value="HATPase_c"/>
    <property type="match status" value="1"/>
</dbReference>
<keyword evidence="11 15" id="KW-1133">Transmembrane helix</keyword>
<accession>A0ABW3L7U6</accession>
<dbReference type="SUPFAM" id="SSF47384">
    <property type="entry name" value="Homodimeric domain of signal transducing histidine kinase"/>
    <property type="match status" value="1"/>
</dbReference>
<evidence type="ECO:0000256" key="2">
    <source>
        <dbReference type="ARBA" id="ARBA00004651"/>
    </source>
</evidence>
<dbReference type="InterPro" id="IPR036890">
    <property type="entry name" value="HATPase_C_sf"/>
</dbReference>
<evidence type="ECO:0000256" key="8">
    <source>
        <dbReference type="ARBA" id="ARBA00022741"/>
    </source>
</evidence>
<evidence type="ECO:0000256" key="11">
    <source>
        <dbReference type="ARBA" id="ARBA00022989"/>
    </source>
</evidence>
<dbReference type="PANTHER" id="PTHR45528">
    <property type="entry name" value="SENSOR HISTIDINE KINASE CPXA"/>
    <property type="match status" value="1"/>
</dbReference>
<evidence type="ECO:0000256" key="13">
    <source>
        <dbReference type="ARBA" id="ARBA00023136"/>
    </source>
</evidence>
<feature type="transmembrane region" description="Helical" evidence="15">
    <location>
        <begin position="167"/>
        <end position="186"/>
    </location>
</feature>
<organism evidence="18 19">
    <name type="scientific">Metaplanococcus flavidus</name>
    <dbReference type="NCBI Taxonomy" id="569883"/>
    <lineage>
        <taxon>Bacteria</taxon>
        <taxon>Bacillati</taxon>
        <taxon>Bacillota</taxon>
        <taxon>Bacilli</taxon>
        <taxon>Bacillales</taxon>
        <taxon>Caryophanaceae</taxon>
        <taxon>Metaplanococcus</taxon>
    </lineage>
</organism>
<keyword evidence="4" id="KW-1003">Cell membrane</keyword>
<evidence type="ECO:0000313" key="19">
    <source>
        <dbReference type="Proteomes" id="UP001597109"/>
    </source>
</evidence>
<reference evidence="19" key="1">
    <citation type="journal article" date="2019" name="Int. J. Syst. Evol. Microbiol.">
        <title>The Global Catalogue of Microorganisms (GCM) 10K type strain sequencing project: providing services to taxonomists for standard genome sequencing and annotation.</title>
        <authorList>
            <consortium name="The Broad Institute Genomics Platform"/>
            <consortium name="The Broad Institute Genome Sequencing Center for Infectious Disease"/>
            <person name="Wu L."/>
            <person name="Ma J."/>
        </authorList>
    </citation>
    <scope>NUCLEOTIDE SEQUENCE [LARGE SCALE GENOMIC DNA]</scope>
    <source>
        <strain evidence="19">CCUG 56756</strain>
    </source>
</reference>
<protein>
    <recommendedName>
        <fullName evidence="3">histidine kinase</fullName>
        <ecNumber evidence="3">2.7.13.3</ecNumber>
    </recommendedName>
</protein>
<dbReference type="SUPFAM" id="SSF158472">
    <property type="entry name" value="HAMP domain-like"/>
    <property type="match status" value="1"/>
</dbReference>
<feature type="coiled-coil region" evidence="14">
    <location>
        <begin position="227"/>
        <end position="254"/>
    </location>
</feature>
<dbReference type="InterPro" id="IPR036097">
    <property type="entry name" value="HisK_dim/P_sf"/>
</dbReference>
<dbReference type="Pfam" id="PF00672">
    <property type="entry name" value="HAMP"/>
    <property type="match status" value="1"/>
</dbReference>
<evidence type="ECO:0000256" key="15">
    <source>
        <dbReference type="SAM" id="Phobius"/>
    </source>
</evidence>
<evidence type="ECO:0000256" key="12">
    <source>
        <dbReference type="ARBA" id="ARBA00023012"/>
    </source>
</evidence>
<dbReference type="InterPro" id="IPR003594">
    <property type="entry name" value="HATPase_dom"/>
</dbReference>
<dbReference type="Gene3D" id="3.30.565.10">
    <property type="entry name" value="Histidine kinase-like ATPase, C-terminal domain"/>
    <property type="match status" value="1"/>
</dbReference>
<gene>
    <name evidence="18" type="ORF">ACFQ1X_00910</name>
</gene>
<proteinExistence type="predicted"/>
<evidence type="ECO:0000256" key="7">
    <source>
        <dbReference type="ARBA" id="ARBA00022692"/>
    </source>
</evidence>
<dbReference type="SMART" id="SM00304">
    <property type="entry name" value="HAMP"/>
    <property type="match status" value="1"/>
</dbReference>
<dbReference type="GO" id="GO:0005524">
    <property type="term" value="F:ATP binding"/>
    <property type="evidence" value="ECO:0007669"/>
    <property type="project" value="UniProtKB-KW"/>
</dbReference>
<keyword evidence="6" id="KW-0808">Transferase</keyword>
<comment type="caution">
    <text evidence="18">The sequence shown here is derived from an EMBL/GenBank/DDBJ whole genome shotgun (WGS) entry which is preliminary data.</text>
</comment>
<dbReference type="Proteomes" id="UP001597109">
    <property type="component" value="Unassembled WGS sequence"/>
</dbReference>
<dbReference type="EMBL" id="JBHTKI010000002">
    <property type="protein sequence ID" value="MFD1029999.1"/>
    <property type="molecule type" value="Genomic_DNA"/>
</dbReference>
<feature type="transmembrane region" description="Helical" evidence="15">
    <location>
        <begin position="12"/>
        <end position="32"/>
    </location>
</feature>
<keyword evidence="5" id="KW-0597">Phosphoprotein</keyword>
<dbReference type="InterPro" id="IPR003661">
    <property type="entry name" value="HisK_dim/P_dom"/>
</dbReference>
<evidence type="ECO:0000313" key="18">
    <source>
        <dbReference type="EMBL" id="MFD1029999.1"/>
    </source>
</evidence>
<name>A0ABW3L7U6_9BACL</name>
<feature type="domain" description="Histidine kinase" evidence="16">
    <location>
        <begin position="254"/>
        <end position="467"/>
    </location>
</feature>
<keyword evidence="9" id="KW-0418">Kinase</keyword>
<dbReference type="PROSITE" id="PS50885">
    <property type="entry name" value="HAMP"/>
    <property type="match status" value="1"/>
</dbReference>
<evidence type="ECO:0000256" key="5">
    <source>
        <dbReference type="ARBA" id="ARBA00022553"/>
    </source>
</evidence>
<dbReference type="Pfam" id="PF02518">
    <property type="entry name" value="HATPase_c"/>
    <property type="match status" value="1"/>
</dbReference>
<keyword evidence="13 15" id="KW-0472">Membrane</keyword>
<comment type="catalytic activity">
    <reaction evidence="1">
        <text>ATP + protein L-histidine = ADP + protein N-phospho-L-histidine.</text>
        <dbReference type="EC" id="2.7.13.3"/>
    </reaction>
</comment>
<dbReference type="Pfam" id="PF00512">
    <property type="entry name" value="HisKA"/>
    <property type="match status" value="1"/>
</dbReference>
<feature type="domain" description="HAMP" evidence="17">
    <location>
        <begin position="187"/>
        <end position="239"/>
    </location>
</feature>
<comment type="subcellular location">
    <subcellularLocation>
        <location evidence="2">Cell membrane</location>
        <topology evidence="2">Multi-pass membrane protein</topology>
    </subcellularLocation>
</comment>
<dbReference type="InterPro" id="IPR005467">
    <property type="entry name" value="His_kinase_dom"/>
</dbReference>
<dbReference type="EC" id="2.7.13.3" evidence="3"/>
<dbReference type="CDD" id="cd00075">
    <property type="entry name" value="HATPase"/>
    <property type="match status" value="1"/>
</dbReference>
<dbReference type="SUPFAM" id="SSF55874">
    <property type="entry name" value="ATPase domain of HSP90 chaperone/DNA topoisomerase II/histidine kinase"/>
    <property type="match status" value="1"/>
</dbReference>
<dbReference type="InterPro" id="IPR050398">
    <property type="entry name" value="HssS/ArlS-like"/>
</dbReference>
<evidence type="ECO:0000256" key="14">
    <source>
        <dbReference type="SAM" id="Coils"/>
    </source>
</evidence>
<evidence type="ECO:0000259" key="16">
    <source>
        <dbReference type="PROSITE" id="PS50109"/>
    </source>
</evidence>
<dbReference type="RefSeq" id="WP_379080955.1">
    <property type="nucleotide sequence ID" value="NZ_JBHTKI010000002.1"/>
</dbReference>
<dbReference type="CDD" id="cd06225">
    <property type="entry name" value="HAMP"/>
    <property type="match status" value="1"/>
</dbReference>
<evidence type="ECO:0000256" key="10">
    <source>
        <dbReference type="ARBA" id="ARBA00022840"/>
    </source>
</evidence>
<keyword evidence="19" id="KW-1185">Reference proteome</keyword>
<keyword evidence="7 15" id="KW-0812">Transmembrane</keyword>
<dbReference type="Gene3D" id="6.10.340.10">
    <property type="match status" value="1"/>
</dbReference>
<dbReference type="SMART" id="SM00388">
    <property type="entry name" value="HisKA"/>
    <property type="match status" value="1"/>
</dbReference>
<evidence type="ECO:0000256" key="3">
    <source>
        <dbReference type="ARBA" id="ARBA00012438"/>
    </source>
</evidence>
<evidence type="ECO:0000256" key="4">
    <source>
        <dbReference type="ARBA" id="ARBA00022475"/>
    </source>
</evidence>
<dbReference type="CDD" id="cd00082">
    <property type="entry name" value="HisKA"/>
    <property type="match status" value="1"/>
</dbReference>
<sequence>MKNRRINYFYQLMGSHLSILLISFLILSLLFVRYVEDFAYQDKADELESFGQQILRDLEGPRPAANLEQYVSILQAQNINFIVFDQQSRILYPISEAFPPVELTAEEWNLIERGETVVVNRDVERFENTVTFVALPYVEGNQLAGGVLLASPVSGTSEMISELNRTLLTAMLAALAIALLLSYLLSKRHVSRLQKMRKATAMVSEGNYNVELPEAGYDEFGDLAKDFNAMTAKLQESNEEIDRLENRRRQFMADVSHEMRTPLTTIAGVIEGLRSDMIEEEQRERGIRLVSEETKRLMRLVNENLDYEKIRSNQVTLLKETVETQELLEIIQEQMEFLAAEKGNTILINAPEGQKVFVDMDRIIQVLTNIVKNSIQFTENGEIRLSAFSEPGYTLIEVEDTGTGIDVEEIDLIWRRFFKSDVSRGSGQFGLGLSIVKQLVELHGGEIRVESEKGKGTKFVIRLPDEK</sequence>
<evidence type="ECO:0000256" key="1">
    <source>
        <dbReference type="ARBA" id="ARBA00000085"/>
    </source>
</evidence>
<dbReference type="Gene3D" id="1.10.287.130">
    <property type="match status" value="1"/>
</dbReference>
<keyword evidence="8" id="KW-0547">Nucleotide-binding</keyword>
<evidence type="ECO:0000259" key="17">
    <source>
        <dbReference type="PROSITE" id="PS50885"/>
    </source>
</evidence>